<evidence type="ECO:0000256" key="6">
    <source>
        <dbReference type="RuleBase" id="RU000384"/>
    </source>
</evidence>
<evidence type="ECO:0000256" key="3">
    <source>
        <dbReference type="ARBA" id="ARBA00022741"/>
    </source>
</evidence>
<feature type="non-terminal residue" evidence="8">
    <location>
        <position position="55"/>
    </location>
</feature>
<proteinExistence type="inferred from homology"/>
<dbReference type="GO" id="GO:0006542">
    <property type="term" value="P:glutamine biosynthetic process"/>
    <property type="evidence" value="ECO:0007669"/>
    <property type="project" value="TreeGrafter"/>
</dbReference>
<evidence type="ECO:0000256" key="5">
    <source>
        <dbReference type="PROSITE-ProRule" id="PRU01331"/>
    </source>
</evidence>
<dbReference type="PROSITE" id="PS51987">
    <property type="entry name" value="GS_CATALYTIC"/>
    <property type="match status" value="1"/>
</dbReference>
<dbReference type="InterPro" id="IPR050292">
    <property type="entry name" value="Glutamine_Synthetase"/>
</dbReference>
<dbReference type="Proteomes" id="UP000681720">
    <property type="component" value="Unassembled WGS sequence"/>
</dbReference>
<organism evidence="8 9">
    <name type="scientific">Rotaria magnacalcarata</name>
    <dbReference type="NCBI Taxonomy" id="392030"/>
    <lineage>
        <taxon>Eukaryota</taxon>
        <taxon>Metazoa</taxon>
        <taxon>Spiralia</taxon>
        <taxon>Gnathifera</taxon>
        <taxon>Rotifera</taxon>
        <taxon>Eurotatoria</taxon>
        <taxon>Bdelloidea</taxon>
        <taxon>Philodinida</taxon>
        <taxon>Philodinidae</taxon>
        <taxon>Rotaria</taxon>
    </lineage>
</organism>
<keyword evidence="3" id="KW-0547">Nucleotide-binding</keyword>
<dbReference type="Gene3D" id="3.30.590.10">
    <property type="entry name" value="Glutamine synthetase/guanido kinase, catalytic domain"/>
    <property type="match status" value="1"/>
</dbReference>
<evidence type="ECO:0000256" key="1">
    <source>
        <dbReference type="ARBA" id="ARBA00012937"/>
    </source>
</evidence>
<dbReference type="InterPro" id="IPR027303">
    <property type="entry name" value="Gln_synth_gly_rich_site"/>
</dbReference>
<dbReference type="GO" id="GO:0005524">
    <property type="term" value="F:ATP binding"/>
    <property type="evidence" value="ECO:0007669"/>
    <property type="project" value="UniProtKB-KW"/>
</dbReference>
<keyword evidence="2" id="KW-0436">Ligase</keyword>
<comment type="caution">
    <text evidence="8">The sequence shown here is derived from an EMBL/GenBank/DDBJ whole genome shotgun (WGS) entry which is preliminary data.</text>
</comment>
<dbReference type="GO" id="GO:0005737">
    <property type="term" value="C:cytoplasm"/>
    <property type="evidence" value="ECO:0007669"/>
    <property type="project" value="TreeGrafter"/>
</dbReference>
<feature type="non-terminal residue" evidence="8">
    <location>
        <position position="1"/>
    </location>
</feature>
<keyword evidence="4" id="KW-0067">ATP-binding</keyword>
<dbReference type="AlphaFoldDB" id="A0A8S2Y6G7"/>
<dbReference type="InterPro" id="IPR014746">
    <property type="entry name" value="Gln_synth/guanido_kin_cat_dom"/>
</dbReference>
<dbReference type="SUPFAM" id="SSF55931">
    <property type="entry name" value="Glutamine synthetase/guanido kinase"/>
    <property type="match status" value="1"/>
</dbReference>
<reference evidence="8" key="1">
    <citation type="submission" date="2021-02" db="EMBL/GenBank/DDBJ databases">
        <authorList>
            <person name="Nowell W R."/>
        </authorList>
    </citation>
    <scope>NUCLEOTIDE SEQUENCE</scope>
</reference>
<sequence length="55" mass="6105">DAGDQLWISRYLLLRIAEEFGVKVSFDPKPIPGDWNGAGCHTNFSTLAMREPNGI</sequence>
<dbReference type="Pfam" id="PF00120">
    <property type="entry name" value="Gln-synt_C"/>
    <property type="match status" value="1"/>
</dbReference>
<protein>
    <recommendedName>
        <fullName evidence="1">glutamine synthetase</fullName>
        <ecNumber evidence="1">6.3.1.2</ecNumber>
    </recommendedName>
</protein>
<evidence type="ECO:0000313" key="9">
    <source>
        <dbReference type="Proteomes" id="UP000681720"/>
    </source>
</evidence>
<comment type="similarity">
    <text evidence="5 6">Belongs to the glutamine synthetase family.</text>
</comment>
<feature type="domain" description="GS catalytic" evidence="7">
    <location>
        <begin position="1"/>
        <end position="55"/>
    </location>
</feature>
<evidence type="ECO:0000256" key="2">
    <source>
        <dbReference type="ARBA" id="ARBA00022598"/>
    </source>
</evidence>
<dbReference type="EC" id="6.3.1.2" evidence="1"/>
<gene>
    <name evidence="8" type="ORF">GIL414_LOCUS36204</name>
</gene>
<name>A0A8S2Y6G7_9BILA</name>
<accession>A0A8S2Y6G7</accession>
<dbReference type="EMBL" id="CAJOBJ010089554">
    <property type="protein sequence ID" value="CAF4535708.1"/>
    <property type="molecule type" value="Genomic_DNA"/>
</dbReference>
<dbReference type="PANTHER" id="PTHR20852">
    <property type="entry name" value="GLUTAMINE SYNTHETASE"/>
    <property type="match status" value="1"/>
</dbReference>
<evidence type="ECO:0000259" key="7">
    <source>
        <dbReference type="PROSITE" id="PS51987"/>
    </source>
</evidence>
<evidence type="ECO:0000313" key="8">
    <source>
        <dbReference type="EMBL" id="CAF4535708.1"/>
    </source>
</evidence>
<dbReference type="PANTHER" id="PTHR20852:SF57">
    <property type="entry name" value="GLUTAMINE SYNTHETASE 2 CYTOPLASMIC"/>
    <property type="match status" value="1"/>
</dbReference>
<dbReference type="GO" id="GO:0004356">
    <property type="term" value="F:glutamine synthetase activity"/>
    <property type="evidence" value="ECO:0007669"/>
    <property type="project" value="UniProtKB-EC"/>
</dbReference>
<evidence type="ECO:0000256" key="4">
    <source>
        <dbReference type="ARBA" id="ARBA00022840"/>
    </source>
</evidence>
<dbReference type="PROSITE" id="PS00181">
    <property type="entry name" value="GLNA_ATP"/>
    <property type="match status" value="1"/>
</dbReference>
<dbReference type="InterPro" id="IPR008146">
    <property type="entry name" value="Gln_synth_cat_dom"/>
</dbReference>